<evidence type="ECO:0000256" key="1">
    <source>
        <dbReference type="SAM" id="Phobius"/>
    </source>
</evidence>
<sequence length="139" mass="15940">MDSRKNFIKNKKIYVIILTILIVIVLAFVKYKSGEINYIDSDATWHVLYTLKCFDETPLSVHKFLPLTSLGGIDNKYIPWGLTILGNGGNYYYTSFSGIGYALPYLFLKLFNLGFNEFSIYLFNTILFIISALILAFSY</sequence>
<dbReference type="EMBL" id="AP026801">
    <property type="protein sequence ID" value="BDR56485.1"/>
    <property type="molecule type" value="Genomic_DNA"/>
</dbReference>
<feature type="transmembrane region" description="Helical" evidence="1">
    <location>
        <begin position="91"/>
        <end position="108"/>
    </location>
</feature>
<keyword evidence="3" id="KW-1185">Reference proteome</keyword>
<name>A0AAU9D506_9LACO</name>
<evidence type="ECO:0000313" key="3">
    <source>
        <dbReference type="Proteomes" id="UP001321804"/>
    </source>
</evidence>
<organism evidence="2 3">
    <name type="scientific">Xylocopilactobacillus apis</name>
    <dbReference type="NCBI Taxonomy" id="2932183"/>
    <lineage>
        <taxon>Bacteria</taxon>
        <taxon>Bacillati</taxon>
        <taxon>Bacillota</taxon>
        <taxon>Bacilli</taxon>
        <taxon>Lactobacillales</taxon>
        <taxon>Lactobacillaceae</taxon>
        <taxon>Xylocopilactobacillus</taxon>
    </lineage>
</organism>
<evidence type="ECO:0000313" key="2">
    <source>
        <dbReference type="EMBL" id="BDR56485.1"/>
    </source>
</evidence>
<gene>
    <name evidence="2" type="ORF">KIMC2_10470</name>
</gene>
<dbReference type="RefSeq" id="WP_317698434.1">
    <property type="nucleotide sequence ID" value="NZ_AP026801.1"/>
</dbReference>
<keyword evidence="1" id="KW-0472">Membrane</keyword>
<keyword evidence="1" id="KW-0812">Transmembrane</keyword>
<proteinExistence type="predicted"/>
<dbReference type="AlphaFoldDB" id="A0AAU9D506"/>
<accession>A0AAU9D506</accession>
<feature type="transmembrane region" description="Helical" evidence="1">
    <location>
        <begin position="120"/>
        <end position="138"/>
    </location>
</feature>
<dbReference type="Proteomes" id="UP001321804">
    <property type="component" value="Chromosome"/>
</dbReference>
<feature type="transmembrane region" description="Helical" evidence="1">
    <location>
        <begin position="12"/>
        <end position="31"/>
    </location>
</feature>
<protein>
    <recommendedName>
        <fullName evidence="4">Glycosyltransferase RgtA/B/C/D-like domain-containing protein</fullName>
    </recommendedName>
</protein>
<reference evidence="2 3" key="1">
    <citation type="journal article" date="2023" name="Microbiol. Spectr.">
        <title>Symbiosis of Carpenter Bees with Uncharacterized Lactic Acid Bacteria Showing NAD Auxotrophy.</title>
        <authorList>
            <person name="Kawasaki S."/>
            <person name="Ozawa K."/>
            <person name="Mori T."/>
            <person name="Yamamoto A."/>
            <person name="Ito M."/>
            <person name="Ohkuma M."/>
            <person name="Sakamoto M."/>
            <person name="Matsutani M."/>
        </authorList>
    </citation>
    <scope>NUCLEOTIDE SEQUENCE [LARGE SCALE GENOMIC DNA]</scope>
    <source>
        <strain evidence="2 3">KimC2</strain>
    </source>
</reference>
<evidence type="ECO:0008006" key="4">
    <source>
        <dbReference type="Google" id="ProtNLM"/>
    </source>
</evidence>
<keyword evidence="1" id="KW-1133">Transmembrane helix</keyword>
<dbReference type="KEGG" id="xak:KIMC2_10470"/>